<reference evidence="2 3" key="1">
    <citation type="submission" date="2017-08" db="EMBL/GenBank/DDBJ databases">
        <title>Harnessing the power of phylogenomics to disentangle the directionality and signatures of interkingdom host jumping in the parasitic fungal genus Tolypocladium.</title>
        <authorList>
            <person name="Quandt C.A."/>
            <person name="Patterson W."/>
            <person name="Spatafora J.W."/>
        </authorList>
    </citation>
    <scope>NUCLEOTIDE SEQUENCE [LARGE SCALE GENOMIC DNA]</scope>
    <source>
        <strain evidence="2 3">CBS 113982</strain>
    </source>
</reference>
<sequence length="169" mass="18179">MTVIWAIPCSNKQNLTLVHAQCEVPRAYVLMCMAWHGLVYEVDSISVSPAAQEAIQEGRATYGTRAAAAAWRLTAVLACVVPSIQPTAARVLPGGGMASGHESARARKAKRQTATAVETADDATSTIGTRSTAYEHEYEYSVVGNKLSAMGQTAAIIRADAERRDWPWD</sequence>
<dbReference type="AlphaFoldDB" id="A0A2K3QEL8"/>
<accession>A0A2K3QEL8</accession>
<organism evidence="2 3">
    <name type="scientific">Tolypocladium capitatum</name>
    <dbReference type="NCBI Taxonomy" id="45235"/>
    <lineage>
        <taxon>Eukaryota</taxon>
        <taxon>Fungi</taxon>
        <taxon>Dikarya</taxon>
        <taxon>Ascomycota</taxon>
        <taxon>Pezizomycotina</taxon>
        <taxon>Sordariomycetes</taxon>
        <taxon>Hypocreomycetidae</taxon>
        <taxon>Hypocreales</taxon>
        <taxon>Ophiocordycipitaceae</taxon>
        <taxon>Tolypocladium</taxon>
    </lineage>
</organism>
<name>A0A2K3QEL8_9HYPO</name>
<dbReference type="Proteomes" id="UP000236621">
    <property type="component" value="Unassembled WGS sequence"/>
</dbReference>
<protein>
    <submittedName>
        <fullName evidence="2">Uncharacterized protein</fullName>
    </submittedName>
</protein>
<proteinExistence type="predicted"/>
<dbReference type="OrthoDB" id="1323at2759"/>
<evidence type="ECO:0000313" key="2">
    <source>
        <dbReference type="EMBL" id="PNY25986.1"/>
    </source>
</evidence>
<feature type="compositionally biased region" description="Low complexity" evidence="1">
    <location>
        <begin position="112"/>
        <end position="123"/>
    </location>
</feature>
<feature type="region of interest" description="Disordered" evidence="1">
    <location>
        <begin position="95"/>
        <end position="123"/>
    </location>
</feature>
<evidence type="ECO:0000256" key="1">
    <source>
        <dbReference type="SAM" id="MobiDB-lite"/>
    </source>
</evidence>
<gene>
    <name evidence="2" type="ORF">TCAP_04076</name>
</gene>
<evidence type="ECO:0000313" key="3">
    <source>
        <dbReference type="Proteomes" id="UP000236621"/>
    </source>
</evidence>
<dbReference type="EMBL" id="NRSZ01000631">
    <property type="protein sequence ID" value="PNY25986.1"/>
    <property type="molecule type" value="Genomic_DNA"/>
</dbReference>
<comment type="caution">
    <text evidence="2">The sequence shown here is derived from an EMBL/GenBank/DDBJ whole genome shotgun (WGS) entry which is preliminary data.</text>
</comment>
<keyword evidence="3" id="KW-1185">Reference proteome</keyword>